<proteinExistence type="predicted"/>
<accession>A0AAD4HTX9</accession>
<keyword evidence="3" id="KW-1185">Reference proteome</keyword>
<evidence type="ECO:0000259" key="1">
    <source>
        <dbReference type="Pfam" id="PF16862"/>
    </source>
</evidence>
<dbReference type="PANTHER" id="PTHR36183:SF2">
    <property type="entry name" value="BETA-GLUCURONIDASE C-TERMINAL DOMAIN-CONTAINING PROTEIN"/>
    <property type="match status" value="1"/>
</dbReference>
<dbReference type="Proteomes" id="UP001197093">
    <property type="component" value="Unassembled WGS sequence"/>
</dbReference>
<dbReference type="Gene3D" id="3.20.20.80">
    <property type="entry name" value="Glycosidases"/>
    <property type="match status" value="1"/>
</dbReference>
<feature type="domain" description="Beta-glucuronidase C-terminal" evidence="1">
    <location>
        <begin position="231"/>
        <end position="325"/>
    </location>
</feature>
<organism evidence="2 3">
    <name type="scientific">Staphylotrichum longicolle</name>
    <dbReference type="NCBI Taxonomy" id="669026"/>
    <lineage>
        <taxon>Eukaryota</taxon>
        <taxon>Fungi</taxon>
        <taxon>Dikarya</taxon>
        <taxon>Ascomycota</taxon>
        <taxon>Pezizomycotina</taxon>
        <taxon>Sordariomycetes</taxon>
        <taxon>Sordariomycetidae</taxon>
        <taxon>Sordariales</taxon>
        <taxon>Chaetomiaceae</taxon>
        <taxon>Staphylotrichum</taxon>
    </lineage>
</organism>
<gene>
    <name evidence="2" type="ORF">NEMBOFW57_008123</name>
</gene>
<evidence type="ECO:0000313" key="2">
    <source>
        <dbReference type="EMBL" id="KAG7285829.1"/>
    </source>
</evidence>
<dbReference type="InterPro" id="IPR017853">
    <property type="entry name" value="GH"/>
</dbReference>
<dbReference type="SUPFAM" id="SSF51445">
    <property type="entry name" value="(Trans)glycosidases"/>
    <property type="match status" value="1"/>
</dbReference>
<dbReference type="InterPro" id="IPR013780">
    <property type="entry name" value="Glyco_hydro_b"/>
</dbReference>
<sequence>MNQSLILAYELGNEANLYGSYRPSSYDVQAYARDMREWIPSLRRQKPSANAKFQSPSFAGPDLATKGMSIARLVELGMPQALPEIEYFSLHGYPYDICTLDLRNFLSHTKTRNIIGRYRSEIAAAKPLGKKIHMGETGSVACHGKDGVSNTLGAALWELDYALIGTVSGINRFFFHMGQGDYYYSMWEPSRSPHINPTYYAMLFIADLVADLDSPRVAPMTDLDTDTAVHYAIYDDNQLQKLVLLNLEYFSGTSQSARPSRAYDSARLLGTRLKLRRLTGANSAATTGVTWAAQSVDANGFVTGTVKTEFVDNGVVSLLASEAVIVERA</sequence>
<dbReference type="Gene3D" id="2.60.40.1180">
    <property type="entry name" value="Golgi alpha-mannosidase II"/>
    <property type="match status" value="1"/>
</dbReference>
<dbReference type="InterPro" id="IPR031728">
    <property type="entry name" value="GlcAase_C"/>
</dbReference>
<dbReference type="EMBL" id="JAHCVI010000004">
    <property type="protein sequence ID" value="KAG7285829.1"/>
    <property type="molecule type" value="Genomic_DNA"/>
</dbReference>
<dbReference type="AlphaFoldDB" id="A0AAD4HTX9"/>
<reference evidence="2" key="1">
    <citation type="submission" date="2023-02" db="EMBL/GenBank/DDBJ databases">
        <authorList>
            <person name="Palmer J.M."/>
        </authorList>
    </citation>
    <scope>NUCLEOTIDE SEQUENCE</scope>
    <source>
        <strain evidence="2">FW57</strain>
    </source>
</reference>
<name>A0AAD4HTX9_9PEZI</name>
<protein>
    <recommendedName>
        <fullName evidence="1">Beta-glucuronidase C-terminal domain-containing protein</fullName>
    </recommendedName>
</protein>
<evidence type="ECO:0000313" key="3">
    <source>
        <dbReference type="Proteomes" id="UP001197093"/>
    </source>
</evidence>
<comment type="caution">
    <text evidence="2">The sequence shown here is derived from an EMBL/GenBank/DDBJ whole genome shotgun (WGS) entry which is preliminary data.</text>
</comment>
<dbReference type="PANTHER" id="PTHR36183">
    <property type="entry name" value="BETA-GLUCURONIDASE"/>
    <property type="match status" value="1"/>
</dbReference>
<dbReference type="Pfam" id="PF16862">
    <property type="entry name" value="Glyco_hydro_79C"/>
    <property type="match status" value="1"/>
</dbReference>
<dbReference type="InterPro" id="IPR052974">
    <property type="entry name" value="GH79_Enzymes"/>
</dbReference>